<reference evidence="1 2" key="1">
    <citation type="journal article" date="2012" name="PLoS Pathog.">
        <title>Comparative pathogenomics reveals horizontally acquired novel virulence genes in fungi infecting cereal hosts.</title>
        <authorList>
            <person name="Gardiner D.M."/>
            <person name="McDonald M.C."/>
            <person name="Covarelli L."/>
            <person name="Solomon P.S."/>
            <person name="Rusu A.G."/>
            <person name="Marshall M."/>
            <person name="Kazan K."/>
            <person name="Chakraborty S."/>
            <person name="McDonald B.A."/>
            <person name="Manners J.M."/>
        </authorList>
    </citation>
    <scope>NUCLEOTIDE SEQUENCE [LARGE SCALE GENOMIC DNA]</scope>
    <source>
        <strain evidence="1 2">CS3096</strain>
    </source>
</reference>
<dbReference type="GeneID" id="20364971"/>
<dbReference type="EMBL" id="AFNW01000146">
    <property type="protein sequence ID" value="EKJ73468.1"/>
    <property type="molecule type" value="Genomic_DNA"/>
</dbReference>
<dbReference type="KEGG" id="fpu:FPSE_06353"/>
<dbReference type="AlphaFoldDB" id="K3VJK0"/>
<name>K3VJK0_FUSPC</name>
<proteinExistence type="predicted"/>
<dbReference type="Proteomes" id="UP000007978">
    <property type="component" value="Unassembled WGS sequence"/>
</dbReference>
<gene>
    <name evidence="1" type="ORF">FPSE_06353</name>
</gene>
<evidence type="ECO:0000313" key="1">
    <source>
        <dbReference type="EMBL" id="EKJ73468.1"/>
    </source>
</evidence>
<keyword evidence="2" id="KW-1185">Reference proteome</keyword>
<organism evidence="1 2">
    <name type="scientific">Fusarium pseudograminearum (strain CS3096)</name>
    <name type="common">Wheat and barley crown-rot fungus</name>
    <dbReference type="NCBI Taxonomy" id="1028729"/>
    <lineage>
        <taxon>Eukaryota</taxon>
        <taxon>Fungi</taxon>
        <taxon>Dikarya</taxon>
        <taxon>Ascomycota</taxon>
        <taxon>Pezizomycotina</taxon>
        <taxon>Sordariomycetes</taxon>
        <taxon>Hypocreomycetidae</taxon>
        <taxon>Hypocreales</taxon>
        <taxon>Nectriaceae</taxon>
        <taxon>Fusarium</taxon>
    </lineage>
</organism>
<comment type="caution">
    <text evidence="1">The sequence shown here is derived from an EMBL/GenBank/DDBJ whole genome shotgun (WGS) entry which is preliminary data.</text>
</comment>
<protein>
    <submittedName>
        <fullName evidence="1">Uncharacterized protein</fullName>
    </submittedName>
</protein>
<dbReference type="RefSeq" id="XP_009257746.1">
    <property type="nucleotide sequence ID" value="XM_009259471.1"/>
</dbReference>
<dbReference type="HOGENOM" id="CLU_3379586_0_0_1"/>
<accession>K3VJK0</accession>
<feature type="non-terminal residue" evidence="1">
    <location>
        <position position="1"/>
    </location>
</feature>
<sequence length="34" mass="4242">KLKLINRVLSLRPINYIFKYINYLKLKLYNLFIL</sequence>
<evidence type="ECO:0000313" key="2">
    <source>
        <dbReference type="Proteomes" id="UP000007978"/>
    </source>
</evidence>